<dbReference type="InterPro" id="IPR007271">
    <property type="entry name" value="Nuc_sug_transpt"/>
</dbReference>
<evidence type="ECO:0000256" key="1">
    <source>
        <dbReference type="ARBA" id="ARBA00004141"/>
    </source>
</evidence>
<accession>A0AAN8FY25</accession>
<keyword evidence="4 7" id="KW-0812">Transmembrane</keyword>
<feature type="transmembrane region" description="Helical" evidence="7">
    <location>
        <begin position="167"/>
        <end position="188"/>
    </location>
</feature>
<dbReference type="NCBIfam" id="TIGR00803">
    <property type="entry name" value="nst"/>
    <property type="match status" value="1"/>
</dbReference>
<dbReference type="Gene3D" id="1.10.3730.20">
    <property type="match status" value="1"/>
</dbReference>
<feature type="transmembrane region" description="Helical" evidence="7">
    <location>
        <begin position="59"/>
        <end position="80"/>
    </location>
</feature>
<proteinExistence type="inferred from homology"/>
<comment type="similarity">
    <text evidence="2">Belongs to the nucleotide-sugar transporter family. SLC35A subfamily.</text>
</comment>
<dbReference type="PANTHER" id="PTHR10231">
    <property type="entry name" value="NUCLEOTIDE-SUGAR TRANSMEMBRANE TRANSPORTER"/>
    <property type="match status" value="1"/>
</dbReference>
<gene>
    <name evidence="8" type="ORF">GCK32_000681</name>
</gene>
<dbReference type="EMBL" id="WIXE01001940">
    <property type="protein sequence ID" value="KAK5985254.1"/>
    <property type="molecule type" value="Genomic_DNA"/>
</dbReference>
<keyword evidence="3" id="KW-0813">Transport</keyword>
<feature type="transmembrane region" description="Helical" evidence="7">
    <location>
        <begin position="195"/>
        <end position="214"/>
    </location>
</feature>
<dbReference type="InterPro" id="IPR037185">
    <property type="entry name" value="EmrE-like"/>
</dbReference>
<keyword evidence="3" id="KW-0762">Sugar transport</keyword>
<organism evidence="8 9">
    <name type="scientific">Trichostrongylus colubriformis</name>
    <name type="common">Black scour worm</name>
    <dbReference type="NCBI Taxonomy" id="6319"/>
    <lineage>
        <taxon>Eukaryota</taxon>
        <taxon>Metazoa</taxon>
        <taxon>Ecdysozoa</taxon>
        <taxon>Nematoda</taxon>
        <taxon>Chromadorea</taxon>
        <taxon>Rhabditida</taxon>
        <taxon>Rhabditina</taxon>
        <taxon>Rhabditomorpha</taxon>
        <taxon>Strongyloidea</taxon>
        <taxon>Trichostrongylidae</taxon>
        <taxon>Trichostrongylus</taxon>
    </lineage>
</organism>
<evidence type="ECO:0000313" key="9">
    <source>
        <dbReference type="Proteomes" id="UP001331761"/>
    </source>
</evidence>
<feature type="transmembrane region" description="Helical" evidence="7">
    <location>
        <begin position="292"/>
        <end position="315"/>
    </location>
</feature>
<keyword evidence="6 7" id="KW-0472">Membrane</keyword>
<feature type="transmembrane region" description="Helical" evidence="7">
    <location>
        <begin position="259"/>
        <end position="280"/>
    </location>
</feature>
<evidence type="ECO:0000313" key="8">
    <source>
        <dbReference type="EMBL" id="KAK5985254.1"/>
    </source>
</evidence>
<dbReference type="SUPFAM" id="SSF103481">
    <property type="entry name" value="Multidrug resistance efflux transporter EmrE"/>
    <property type="match status" value="1"/>
</dbReference>
<dbReference type="PIRSF" id="PIRSF005799">
    <property type="entry name" value="UDP-gal_transpt"/>
    <property type="match status" value="1"/>
</dbReference>
<evidence type="ECO:0000256" key="6">
    <source>
        <dbReference type="ARBA" id="ARBA00023136"/>
    </source>
</evidence>
<evidence type="ECO:0000256" key="4">
    <source>
        <dbReference type="ARBA" id="ARBA00022692"/>
    </source>
</evidence>
<dbReference type="GO" id="GO:0015165">
    <property type="term" value="F:pyrimidine nucleotide-sugar transmembrane transporter activity"/>
    <property type="evidence" value="ECO:0007669"/>
    <property type="project" value="InterPro"/>
</dbReference>
<name>A0AAN8FY25_TRICO</name>
<evidence type="ECO:0000256" key="5">
    <source>
        <dbReference type="ARBA" id="ARBA00022989"/>
    </source>
</evidence>
<keyword evidence="9" id="KW-1185">Reference proteome</keyword>
<dbReference type="GO" id="GO:0000139">
    <property type="term" value="C:Golgi membrane"/>
    <property type="evidence" value="ECO:0007669"/>
    <property type="project" value="InterPro"/>
</dbReference>
<feature type="transmembrane region" description="Helical" evidence="7">
    <location>
        <begin position="327"/>
        <end position="344"/>
    </location>
</feature>
<feature type="transmembrane region" description="Helical" evidence="7">
    <location>
        <begin position="350"/>
        <end position="370"/>
    </location>
</feature>
<dbReference type="Proteomes" id="UP001331761">
    <property type="component" value="Unassembled WGS sequence"/>
</dbReference>
<evidence type="ECO:0000256" key="7">
    <source>
        <dbReference type="SAM" id="Phobius"/>
    </source>
</evidence>
<keyword evidence="5 7" id="KW-1133">Transmembrane helix</keyword>
<sequence>NSWVAFSNSSETYSWRIQFRLFGYCLHMGANDDDAKEVLLPVTISSENLSKAENNQRDFLFKAYVIITMTWLWTGYTLTVRYTRTTVPKDELYAATTVVLMSEIVKALLSLTMLFRESRYRFHDFALCIRKYYLDAPRELLKMSVPSIAYAFQNNLDFVALSHLDAGLYQVTTQLKVFTTAIFMMLFLGRKFSRTRWAAILLLFFGVAAVQLNNTHDTNQERKGNYLIGISAVLATCVTAGFAGVYFEMMLKGSGTTPFWIRNLQMYSCGMVSAFVGCLFSEGDLIAERGFFYGYDIRVCAIVGFLSFGGTYISLVMKYLDNLHKSFASAVSIILVVITSYFLFNDVFIGAYFVGGTAIVVFAVVLYNSVPE</sequence>
<comment type="caution">
    <text evidence="8">The sequence shown here is derived from an EMBL/GenBank/DDBJ whole genome shotgun (WGS) entry which is preliminary data.</text>
</comment>
<evidence type="ECO:0000256" key="3">
    <source>
        <dbReference type="ARBA" id="ARBA00022597"/>
    </source>
</evidence>
<evidence type="ECO:0000256" key="2">
    <source>
        <dbReference type="ARBA" id="ARBA00009976"/>
    </source>
</evidence>
<comment type="subcellular location">
    <subcellularLocation>
        <location evidence="1">Membrane</location>
        <topology evidence="1">Multi-pass membrane protein</topology>
    </subcellularLocation>
</comment>
<protein>
    <submittedName>
        <fullName evidence="8">UDP-Galactose transporter member</fullName>
    </submittedName>
</protein>
<dbReference type="AlphaFoldDB" id="A0AAN8FY25"/>
<dbReference type="Pfam" id="PF04142">
    <property type="entry name" value="Nuc_sug_transp"/>
    <property type="match status" value="1"/>
</dbReference>
<feature type="transmembrane region" description="Helical" evidence="7">
    <location>
        <begin position="226"/>
        <end position="247"/>
    </location>
</feature>
<reference evidence="8 9" key="1">
    <citation type="submission" date="2019-10" db="EMBL/GenBank/DDBJ databases">
        <title>Assembly and Annotation for the nematode Trichostrongylus colubriformis.</title>
        <authorList>
            <person name="Martin J."/>
        </authorList>
    </citation>
    <scope>NUCLEOTIDE SEQUENCE [LARGE SCALE GENOMIC DNA]</scope>
    <source>
        <strain evidence="8">G859</strain>
        <tissue evidence="8">Whole worm</tissue>
    </source>
</reference>
<feature type="transmembrane region" description="Helical" evidence="7">
    <location>
        <begin position="92"/>
        <end position="115"/>
    </location>
</feature>
<feature type="non-terminal residue" evidence="8">
    <location>
        <position position="1"/>
    </location>
</feature>